<dbReference type="AlphaFoldDB" id="A0A914S425"/>
<keyword evidence="1" id="KW-1185">Reference proteome</keyword>
<dbReference type="GO" id="GO:0003887">
    <property type="term" value="F:DNA-directed DNA polymerase activity"/>
    <property type="evidence" value="ECO:0007669"/>
    <property type="project" value="TreeGrafter"/>
</dbReference>
<name>A0A914S425_PAREQ</name>
<dbReference type="InterPro" id="IPR002297">
    <property type="entry name" value="DNA-dir_DNA_pol_A_mt"/>
</dbReference>
<dbReference type="GO" id="GO:0005760">
    <property type="term" value="C:gamma DNA polymerase complex"/>
    <property type="evidence" value="ECO:0007669"/>
    <property type="project" value="InterPro"/>
</dbReference>
<dbReference type="Proteomes" id="UP000887564">
    <property type="component" value="Unplaced"/>
</dbReference>
<dbReference type="WBParaSite" id="PEQ_0000902101-mRNA-1">
    <property type="protein sequence ID" value="PEQ_0000902101-mRNA-1"/>
    <property type="gene ID" value="PEQ_0000902101"/>
</dbReference>
<dbReference type="GO" id="GO:0006264">
    <property type="term" value="P:mitochondrial DNA replication"/>
    <property type="evidence" value="ECO:0007669"/>
    <property type="project" value="TreeGrafter"/>
</dbReference>
<organism evidence="1 2">
    <name type="scientific">Parascaris equorum</name>
    <name type="common">Equine roundworm</name>
    <dbReference type="NCBI Taxonomy" id="6256"/>
    <lineage>
        <taxon>Eukaryota</taxon>
        <taxon>Metazoa</taxon>
        <taxon>Ecdysozoa</taxon>
        <taxon>Nematoda</taxon>
        <taxon>Chromadorea</taxon>
        <taxon>Rhabditida</taxon>
        <taxon>Spirurina</taxon>
        <taxon>Ascaridomorpha</taxon>
        <taxon>Ascaridoidea</taxon>
        <taxon>Ascarididae</taxon>
        <taxon>Parascaris</taxon>
    </lineage>
</organism>
<sequence>MSMAIPIYGMADHQLLLYEKNDLEEDERGDLVQYCAEDVLACLELYQALYPEFVKRFKEDAWMWQEDWSKRNCTMPTWYTTLLRSKQLANLPIEQLNASDVKLRCRVIPRLFGLCWGPYPLHFKADKGWGFLVPRVDIDNAEAIAELSRASLRRGEEVNIPNRAILDVINENIINGVGDILLGEPVCTIGAFDFHKLPHPVIYVR</sequence>
<dbReference type="PANTHER" id="PTHR10267">
    <property type="entry name" value="DNA POLYMERASE SUBUNIT GAMMA-1"/>
    <property type="match status" value="1"/>
</dbReference>
<reference evidence="2" key="1">
    <citation type="submission" date="2022-11" db="UniProtKB">
        <authorList>
            <consortium name="WormBaseParasite"/>
        </authorList>
    </citation>
    <scope>IDENTIFICATION</scope>
</reference>
<evidence type="ECO:0000313" key="2">
    <source>
        <dbReference type="WBParaSite" id="PEQ_0000902101-mRNA-1"/>
    </source>
</evidence>
<protein>
    <submittedName>
        <fullName evidence="2">Uncharacterized protein</fullName>
    </submittedName>
</protein>
<proteinExistence type="predicted"/>
<dbReference type="PANTHER" id="PTHR10267:SF0">
    <property type="entry name" value="DNA POLYMERASE SUBUNIT GAMMA-1"/>
    <property type="match status" value="1"/>
</dbReference>
<dbReference type="GO" id="GO:0008408">
    <property type="term" value="F:3'-5' exonuclease activity"/>
    <property type="evidence" value="ECO:0007669"/>
    <property type="project" value="TreeGrafter"/>
</dbReference>
<dbReference type="Gene3D" id="3.30.420.390">
    <property type="match status" value="1"/>
</dbReference>
<dbReference type="GO" id="GO:0003677">
    <property type="term" value="F:DNA binding"/>
    <property type="evidence" value="ECO:0007669"/>
    <property type="project" value="InterPro"/>
</dbReference>
<evidence type="ECO:0000313" key="1">
    <source>
        <dbReference type="Proteomes" id="UP000887564"/>
    </source>
</evidence>
<accession>A0A914S425</accession>